<dbReference type="STRING" id="270918.APR42_08860"/>
<dbReference type="RefSeq" id="WP_057482523.1">
    <property type="nucleotide sequence ID" value="NZ_BMWR01000004.1"/>
</dbReference>
<keyword evidence="1" id="KW-0472">Membrane</keyword>
<dbReference type="SUPFAM" id="SSF81343">
    <property type="entry name" value="Fumarate reductase respiratory complex transmembrane subunits"/>
    <property type="match status" value="1"/>
</dbReference>
<feature type="transmembrane region" description="Helical" evidence="1">
    <location>
        <begin position="158"/>
        <end position="176"/>
    </location>
</feature>
<dbReference type="Gene3D" id="1.20.1300.10">
    <property type="entry name" value="Fumarate reductase/succinate dehydrogenase, transmembrane subunit"/>
    <property type="match status" value="1"/>
</dbReference>
<dbReference type="AlphaFoldDB" id="A0A0Q9ZII0"/>
<protein>
    <submittedName>
        <fullName evidence="2">Succinate dehydrogenase</fullName>
    </submittedName>
</protein>
<dbReference type="InterPro" id="IPR011138">
    <property type="entry name" value="Cytochrome_b-558"/>
</dbReference>
<name>A0A0Q9ZII0_9FLAO</name>
<dbReference type="Proteomes" id="UP000051643">
    <property type="component" value="Unassembled WGS sequence"/>
</dbReference>
<organism evidence="2 3">
    <name type="scientific">Salegentibacter mishustinae</name>
    <dbReference type="NCBI Taxonomy" id="270918"/>
    <lineage>
        <taxon>Bacteria</taxon>
        <taxon>Pseudomonadati</taxon>
        <taxon>Bacteroidota</taxon>
        <taxon>Flavobacteriia</taxon>
        <taxon>Flavobacteriales</taxon>
        <taxon>Flavobacteriaceae</taxon>
        <taxon>Salegentibacter</taxon>
    </lineage>
</organism>
<sequence>MGGFLNSTIARKFAMALSGLFLVLFLAQHFSINFISVFSKDVFNEVSHFMGTNFFVQALLQPILIFGVIFHFVMGFILEAKNRGARDIKYVKFAGNENSSWVSRNMIYSGLVVLAFLGLHFYDFWFPEMIHKYIESHPEDAARYYDELVAKFQSPVRTILYVVSFVFLALHLYHGFSSSFQSVGWRNKYAKGLRGFTKAYAIIIPLGFIFIALFHYINNL</sequence>
<dbReference type="NCBIfam" id="TIGR02046">
    <property type="entry name" value="sdhC_b558_fam"/>
    <property type="match status" value="1"/>
</dbReference>
<keyword evidence="1" id="KW-1133">Transmembrane helix</keyword>
<dbReference type="InterPro" id="IPR034804">
    <property type="entry name" value="SQR/QFR_C/D"/>
</dbReference>
<evidence type="ECO:0000313" key="3">
    <source>
        <dbReference type="Proteomes" id="UP000051643"/>
    </source>
</evidence>
<reference evidence="2" key="1">
    <citation type="submission" date="2015-10" db="EMBL/GenBank/DDBJ databases">
        <title>Draft genome sequence of Salegentibacter mishustinae KCTC 12263.</title>
        <authorList>
            <person name="Lin W."/>
            <person name="Zheng Q."/>
        </authorList>
    </citation>
    <scope>NUCLEOTIDE SEQUENCE [LARGE SCALE GENOMIC DNA]</scope>
    <source>
        <strain evidence="2">KCTC 12263</strain>
    </source>
</reference>
<dbReference type="GO" id="GO:0016020">
    <property type="term" value="C:membrane"/>
    <property type="evidence" value="ECO:0007669"/>
    <property type="project" value="InterPro"/>
</dbReference>
<feature type="transmembrane region" description="Helical" evidence="1">
    <location>
        <begin position="197"/>
        <end position="217"/>
    </location>
</feature>
<evidence type="ECO:0000256" key="1">
    <source>
        <dbReference type="SAM" id="Phobius"/>
    </source>
</evidence>
<gene>
    <name evidence="2" type="ORF">APR42_08860</name>
</gene>
<proteinExistence type="predicted"/>
<dbReference type="OrthoDB" id="9802842at2"/>
<keyword evidence="3" id="KW-1185">Reference proteome</keyword>
<feature type="transmembrane region" description="Helical" evidence="1">
    <location>
        <begin position="55"/>
        <end position="80"/>
    </location>
</feature>
<dbReference type="EMBL" id="LKTP01000034">
    <property type="protein sequence ID" value="KRG28056.1"/>
    <property type="molecule type" value="Genomic_DNA"/>
</dbReference>
<comment type="caution">
    <text evidence="2">The sequence shown here is derived from an EMBL/GenBank/DDBJ whole genome shotgun (WGS) entry which is preliminary data.</text>
</comment>
<feature type="transmembrane region" description="Helical" evidence="1">
    <location>
        <begin position="101"/>
        <end position="122"/>
    </location>
</feature>
<keyword evidence="1" id="KW-0812">Transmembrane</keyword>
<evidence type="ECO:0000313" key="2">
    <source>
        <dbReference type="EMBL" id="KRG28056.1"/>
    </source>
</evidence>
<accession>A0A0Q9ZII0</accession>
<dbReference type="CDD" id="cd03498">
    <property type="entry name" value="SQR_TypeB_2_TM"/>
    <property type="match status" value="1"/>
</dbReference>